<dbReference type="SUPFAM" id="SSF47090">
    <property type="entry name" value="PGBD-like"/>
    <property type="match status" value="1"/>
</dbReference>
<feature type="domain" description="PDZ" evidence="6">
    <location>
        <begin position="86"/>
        <end position="161"/>
    </location>
</feature>
<dbReference type="Pfam" id="PF03572">
    <property type="entry name" value="Peptidase_S41"/>
    <property type="match status" value="1"/>
</dbReference>
<dbReference type="Gene3D" id="1.10.101.10">
    <property type="entry name" value="PGBD-like superfamily/PGBD"/>
    <property type="match status" value="1"/>
</dbReference>
<evidence type="ECO:0000256" key="2">
    <source>
        <dbReference type="ARBA" id="ARBA00022670"/>
    </source>
</evidence>
<comment type="similarity">
    <text evidence="1">Belongs to the peptidase S41A family.</text>
</comment>
<dbReference type="Proteomes" id="UP000886808">
    <property type="component" value="Unassembled WGS sequence"/>
</dbReference>
<dbReference type="EMBL" id="DXIE01000032">
    <property type="protein sequence ID" value="HIV62231.1"/>
    <property type="molecule type" value="Genomic_DNA"/>
</dbReference>
<dbReference type="CDD" id="cd06567">
    <property type="entry name" value="Peptidase_S41"/>
    <property type="match status" value="1"/>
</dbReference>
<feature type="signal peptide" evidence="5">
    <location>
        <begin position="1"/>
        <end position="24"/>
    </location>
</feature>
<evidence type="ECO:0000313" key="7">
    <source>
        <dbReference type="EMBL" id="HIV62231.1"/>
    </source>
</evidence>
<dbReference type="InterPro" id="IPR036034">
    <property type="entry name" value="PDZ_sf"/>
</dbReference>
<organism evidence="7 8">
    <name type="scientific">Candidatus Butyricicoccus avistercoris</name>
    <dbReference type="NCBI Taxonomy" id="2838518"/>
    <lineage>
        <taxon>Bacteria</taxon>
        <taxon>Bacillati</taxon>
        <taxon>Bacillota</taxon>
        <taxon>Clostridia</taxon>
        <taxon>Eubacteriales</taxon>
        <taxon>Butyricicoccaceae</taxon>
        <taxon>Butyricicoccus</taxon>
    </lineage>
</organism>
<protein>
    <submittedName>
        <fullName evidence="7">PDZ domain-containing protein</fullName>
    </submittedName>
</protein>
<dbReference type="GO" id="GO:0007165">
    <property type="term" value="P:signal transduction"/>
    <property type="evidence" value="ECO:0007669"/>
    <property type="project" value="TreeGrafter"/>
</dbReference>
<dbReference type="GO" id="GO:0008236">
    <property type="term" value="F:serine-type peptidase activity"/>
    <property type="evidence" value="ECO:0007669"/>
    <property type="project" value="UniProtKB-KW"/>
</dbReference>
<keyword evidence="3" id="KW-0378">Hydrolase</keyword>
<keyword evidence="2" id="KW-0645">Protease</keyword>
<proteinExistence type="inferred from homology"/>
<dbReference type="PROSITE" id="PS50106">
    <property type="entry name" value="PDZ"/>
    <property type="match status" value="1"/>
</dbReference>
<dbReference type="CDD" id="cd06782">
    <property type="entry name" value="cpPDZ_CPP-like"/>
    <property type="match status" value="1"/>
</dbReference>
<keyword evidence="5" id="KW-0732">Signal</keyword>
<evidence type="ECO:0000256" key="3">
    <source>
        <dbReference type="ARBA" id="ARBA00022801"/>
    </source>
</evidence>
<evidence type="ECO:0000256" key="5">
    <source>
        <dbReference type="SAM" id="SignalP"/>
    </source>
</evidence>
<dbReference type="FunFam" id="2.30.42.10:FF:000063">
    <property type="entry name" value="Peptidase, S41 family"/>
    <property type="match status" value="1"/>
</dbReference>
<reference evidence="7" key="1">
    <citation type="journal article" date="2021" name="PeerJ">
        <title>Extensive microbial diversity within the chicken gut microbiome revealed by metagenomics and culture.</title>
        <authorList>
            <person name="Gilroy R."/>
            <person name="Ravi A."/>
            <person name="Getino M."/>
            <person name="Pursley I."/>
            <person name="Horton D.L."/>
            <person name="Alikhan N.F."/>
            <person name="Baker D."/>
            <person name="Gharbi K."/>
            <person name="Hall N."/>
            <person name="Watson M."/>
            <person name="Adriaenssens E.M."/>
            <person name="Foster-Nyarko E."/>
            <person name="Jarju S."/>
            <person name="Secka A."/>
            <person name="Antonio M."/>
            <person name="Oren A."/>
            <person name="Chaudhuri R.R."/>
            <person name="La Ragione R."/>
            <person name="Hildebrand F."/>
            <person name="Pallen M.J."/>
        </authorList>
    </citation>
    <scope>NUCLEOTIDE SEQUENCE</scope>
    <source>
        <strain evidence="7">CHK193-4272</strain>
    </source>
</reference>
<dbReference type="InterPro" id="IPR036365">
    <property type="entry name" value="PGBD-like_sf"/>
</dbReference>
<sequence length="497" mass="54478">MFRQIKKIAAVVLASAITFTSAAAFTGTPQTQFDFILQKIEQNSLFTQDNEMSSEQVAKKNAYIEQNPDKLQQVVNDYLKTLDTHSMFLTKSQYEQGFSTLTQTSGIGVTVQNQSGKITVIDVEKGSPADNAGFKYGDRITKINDVSIENMEMSKIGEMLRGEAGTQVKITIIRDNQTLDFTLTRAYITPSYVSNYTVEDGIEYIRVEAMGSPSDYNEFEQIWNGLDEKNTKAVILDLRSNGGGLVDVAWKMADLIIETDGTYMGAIRWREDQGGLQKHYSEGTGLPLNKICVLVDENTASAAELLAGVLKETGTAEVVGTTTYGKGQGQYHFDMLSSKYKLVITCMEMNLPISGCWEGKGITPTVKVADNNIIDEALSQLPAIDVNSTIKYGDKSEQVHAISGRLYLLGYMDTVQTTFDTNMLSALRQFQTDEGLTAGISAGSKTFEKLETKINELKAIGEGTGDSCYDTALELCKKAAAEPIRYTSLSDGSFKAA</sequence>
<keyword evidence="4" id="KW-0720">Serine protease</keyword>
<comment type="caution">
    <text evidence="7">The sequence shown here is derived from an EMBL/GenBank/DDBJ whole genome shotgun (WGS) entry which is preliminary data.</text>
</comment>
<dbReference type="InterPro" id="IPR005151">
    <property type="entry name" value="Tail-specific_protease"/>
</dbReference>
<dbReference type="GO" id="GO:0006508">
    <property type="term" value="P:proteolysis"/>
    <property type="evidence" value="ECO:0007669"/>
    <property type="project" value="UniProtKB-KW"/>
</dbReference>
<dbReference type="GO" id="GO:0030288">
    <property type="term" value="C:outer membrane-bounded periplasmic space"/>
    <property type="evidence" value="ECO:0007669"/>
    <property type="project" value="TreeGrafter"/>
</dbReference>
<dbReference type="InterPro" id="IPR001478">
    <property type="entry name" value="PDZ"/>
</dbReference>
<name>A0A9D1PJG4_9FIRM</name>
<feature type="chain" id="PRO_5038824177" evidence="5">
    <location>
        <begin position="25"/>
        <end position="497"/>
    </location>
</feature>
<gene>
    <name evidence="7" type="ORF">H9746_05260</name>
</gene>
<evidence type="ECO:0000259" key="6">
    <source>
        <dbReference type="PROSITE" id="PS50106"/>
    </source>
</evidence>
<dbReference type="SMART" id="SM00228">
    <property type="entry name" value="PDZ"/>
    <property type="match status" value="1"/>
</dbReference>
<dbReference type="SUPFAM" id="SSF50156">
    <property type="entry name" value="PDZ domain-like"/>
    <property type="match status" value="1"/>
</dbReference>
<dbReference type="InterPro" id="IPR036366">
    <property type="entry name" value="PGBDSf"/>
</dbReference>
<dbReference type="Gene3D" id="3.90.226.10">
    <property type="entry name" value="2-enoyl-CoA Hydratase, Chain A, domain 1"/>
    <property type="match status" value="1"/>
</dbReference>
<dbReference type="AlphaFoldDB" id="A0A9D1PJG4"/>
<dbReference type="GO" id="GO:0004175">
    <property type="term" value="F:endopeptidase activity"/>
    <property type="evidence" value="ECO:0007669"/>
    <property type="project" value="TreeGrafter"/>
</dbReference>
<evidence type="ECO:0000256" key="1">
    <source>
        <dbReference type="ARBA" id="ARBA00009179"/>
    </source>
</evidence>
<evidence type="ECO:0000256" key="4">
    <source>
        <dbReference type="ARBA" id="ARBA00022825"/>
    </source>
</evidence>
<dbReference type="SMART" id="SM00245">
    <property type="entry name" value="TSPc"/>
    <property type="match status" value="1"/>
</dbReference>
<dbReference type="PANTHER" id="PTHR32060">
    <property type="entry name" value="TAIL-SPECIFIC PROTEASE"/>
    <property type="match status" value="1"/>
</dbReference>
<dbReference type="Gene3D" id="2.30.42.10">
    <property type="match status" value="1"/>
</dbReference>
<reference evidence="7" key="2">
    <citation type="submission" date="2021-04" db="EMBL/GenBank/DDBJ databases">
        <authorList>
            <person name="Gilroy R."/>
        </authorList>
    </citation>
    <scope>NUCLEOTIDE SEQUENCE</scope>
    <source>
        <strain evidence="7">CHK193-4272</strain>
    </source>
</reference>
<dbReference type="SUPFAM" id="SSF52096">
    <property type="entry name" value="ClpP/crotonase"/>
    <property type="match status" value="1"/>
</dbReference>
<evidence type="ECO:0000313" key="8">
    <source>
        <dbReference type="Proteomes" id="UP000886808"/>
    </source>
</evidence>
<dbReference type="PANTHER" id="PTHR32060:SF22">
    <property type="entry name" value="CARBOXYL-TERMINAL-PROCESSING PEPTIDASE 3, CHLOROPLASTIC"/>
    <property type="match status" value="1"/>
</dbReference>
<accession>A0A9D1PJG4</accession>
<dbReference type="InterPro" id="IPR029045">
    <property type="entry name" value="ClpP/crotonase-like_dom_sf"/>
</dbReference>
<dbReference type="Pfam" id="PF13180">
    <property type="entry name" value="PDZ_2"/>
    <property type="match status" value="1"/>
</dbReference>